<evidence type="ECO:0000256" key="1">
    <source>
        <dbReference type="ARBA" id="ARBA00009199"/>
    </source>
</evidence>
<dbReference type="EMBL" id="FNES01000003">
    <property type="protein sequence ID" value="SDJ11656.1"/>
    <property type="molecule type" value="Genomic_DNA"/>
</dbReference>
<evidence type="ECO:0000259" key="3">
    <source>
        <dbReference type="Pfam" id="PF01425"/>
    </source>
</evidence>
<gene>
    <name evidence="4" type="ORF">SAMN04487954_10388</name>
</gene>
<accession>A0A1G8R3V6</accession>
<sequence>MGTKQDRAQQLAALTAREAARRIAEGELTSADLVAACLDVIDAQEEEVQAWAFLDRDKAMLEAKERDRRRQRGLPIGPLHGVPVGVKDIIDVKGMPTGNGTPIDEGRRPFEDATVVRRLRDAGAVILGKTVTTELAYFHPGKTRNPHDPSRTPGGSSSGSAAAVAAGMVPLALGSQTNGSVIRPAAYCGVVGFKPSFGAVPRTGVLTLAPSLDQLGIFSRSIEDAALIESLMGPDDRDDDARENPGPLTATTLAEPPVTPALALVRTPFWERADAAMRDAFGELAPALGDAATEVELPEPFGRGVGWLGGVMAAEMARNLGHYVDRAPDQVSEKLRELVADGRAMRAPDYLAARDMQQVLRDSLVPLFHRFDVIVTPSATGEAPVGLDSTGDPVFCSLWTFCGMPTISLPLMTGPNGMPIGVQLVAPPGQDARLLRTARWLVRTLSQEAGS</sequence>
<dbReference type="InterPro" id="IPR000120">
    <property type="entry name" value="Amidase"/>
</dbReference>
<organism evidence="4 5">
    <name type="scientific">Billgrantia gudaonensis</name>
    <dbReference type="NCBI Taxonomy" id="376427"/>
    <lineage>
        <taxon>Bacteria</taxon>
        <taxon>Pseudomonadati</taxon>
        <taxon>Pseudomonadota</taxon>
        <taxon>Gammaproteobacteria</taxon>
        <taxon>Oceanospirillales</taxon>
        <taxon>Halomonadaceae</taxon>
        <taxon>Billgrantia</taxon>
    </lineage>
</organism>
<dbReference type="Proteomes" id="UP000198525">
    <property type="component" value="Unassembled WGS sequence"/>
</dbReference>
<dbReference type="STRING" id="376427.SAMN04487954_10388"/>
<proteinExistence type="inferred from homology"/>
<dbReference type="InterPro" id="IPR023631">
    <property type="entry name" value="Amidase_dom"/>
</dbReference>
<reference evidence="4 5" key="1">
    <citation type="submission" date="2016-10" db="EMBL/GenBank/DDBJ databases">
        <authorList>
            <person name="de Groot N.N."/>
        </authorList>
    </citation>
    <scope>NUCLEOTIDE SEQUENCE [LARGE SCALE GENOMIC DNA]</scope>
    <source>
        <strain evidence="4 5">CGMCC 1.6133</strain>
    </source>
</reference>
<dbReference type="Gene3D" id="3.90.1300.10">
    <property type="entry name" value="Amidase signature (AS) domain"/>
    <property type="match status" value="1"/>
</dbReference>
<keyword evidence="5" id="KW-1185">Reference proteome</keyword>
<comment type="similarity">
    <text evidence="1">Belongs to the amidase family.</text>
</comment>
<dbReference type="OrthoDB" id="8872210at2"/>
<dbReference type="SUPFAM" id="SSF75304">
    <property type="entry name" value="Amidase signature (AS) enzymes"/>
    <property type="match status" value="1"/>
</dbReference>
<dbReference type="AlphaFoldDB" id="A0A1G8R3V6"/>
<dbReference type="InterPro" id="IPR036928">
    <property type="entry name" value="AS_sf"/>
</dbReference>
<dbReference type="RefSeq" id="WP_089683527.1">
    <property type="nucleotide sequence ID" value="NZ_FNES01000003.1"/>
</dbReference>
<protein>
    <submittedName>
        <fullName evidence="4">Amidase</fullName>
    </submittedName>
</protein>
<dbReference type="Pfam" id="PF01425">
    <property type="entry name" value="Amidase"/>
    <property type="match status" value="1"/>
</dbReference>
<dbReference type="PANTHER" id="PTHR11895">
    <property type="entry name" value="TRANSAMIDASE"/>
    <property type="match status" value="1"/>
</dbReference>
<evidence type="ECO:0000313" key="4">
    <source>
        <dbReference type="EMBL" id="SDJ11656.1"/>
    </source>
</evidence>
<evidence type="ECO:0000256" key="2">
    <source>
        <dbReference type="SAM" id="MobiDB-lite"/>
    </source>
</evidence>
<dbReference type="GO" id="GO:0003824">
    <property type="term" value="F:catalytic activity"/>
    <property type="evidence" value="ECO:0007669"/>
    <property type="project" value="InterPro"/>
</dbReference>
<feature type="region of interest" description="Disordered" evidence="2">
    <location>
        <begin position="139"/>
        <end position="161"/>
    </location>
</feature>
<name>A0A1G8R3V6_9GAMM</name>
<feature type="domain" description="Amidase" evidence="3">
    <location>
        <begin position="32"/>
        <end position="435"/>
    </location>
</feature>
<evidence type="ECO:0000313" key="5">
    <source>
        <dbReference type="Proteomes" id="UP000198525"/>
    </source>
</evidence>
<dbReference type="PANTHER" id="PTHR11895:SF7">
    <property type="entry name" value="GLUTAMYL-TRNA(GLN) AMIDOTRANSFERASE SUBUNIT A, MITOCHONDRIAL"/>
    <property type="match status" value="1"/>
</dbReference>